<evidence type="ECO:0008006" key="4">
    <source>
        <dbReference type="Google" id="ProtNLM"/>
    </source>
</evidence>
<evidence type="ECO:0000313" key="3">
    <source>
        <dbReference type="Proteomes" id="UP000011669"/>
    </source>
</evidence>
<feature type="region of interest" description="Disordered" evidence="1">
    <location>
        <begin position="358"/>
        <end position="379"/>
    </location>
</feature>
<dbReference type="SUPFAM" id="SSF51126">
    <property type="entry name" value="Pectin lyase-like"/>
    <property type="match status" value="1"/>
</dbReference>
<dbReference type="PATRIC" id="fig|1227455.4.peg.2832"/>
<dbReference type="AlphaFoldDB" id="M0MCM0"/>
<evidence type="ECO:0000256" key="1">
    <source>
        <dbReference type="SAM" id="MobiDB-lite"/>
    </source>
</evidence>
<sequence>MDRRSYLKLAGTAAGSAGLLSGTAAGFTRRGIQFDNTVDMVADAGCDPNGNEPCDAKIRDAADDYTLLKFPAGEYKLTEKNYIGDKTNVGFVGEGDVRFTVPSDLNRKVLVVDGGTGLLFENIDLDLRASGATPGLHFGADDNLEIHDVEYIGQGIHPNSDPRGNGDGNPQVTNAFSPIVRSESGTGRITNVVAKNDGLMGAYNSGEGRVGVWIGISHEGTIRLRNCQFEGFPNNGLYCSRTGGVVQVEGGVFRNNDITQVRLSSRDSYVENAIISADLDNSDSPNPNDALNTRGVRFEAGRYGFGGAEVRDCDVSIVSTTNSSGAVVVGSDGADHSVFGSRISVEEDKIRGFYAKAPTGFGNRNPPPEPHTATVRNTSVTGRSNGAEAVRIDQRDDSAVTGCCINQTGADRDGVKLYDSPNNVVKDSTIDVPGQQVLSPKSQVTTDNLTANGSCPVATQGAGAYLPRSLSIESNGGRFSYQFTVSDELGKSTARGATIDSNDTIIESTATGQGGGGGTDSYGFSGEILAFELSGDASVYLDGERVNPSSISGNRLTIEGAGSRADYTVAAGGALEKSTANGASINDGDDQWGSSVSGFVVGGRDSYAFSGGIAALQVDDSATVYRNGQRIEPDQYPDSVLTIEGHGSGTPYSVAANDILKKTTANDASINAKDDKIGTAASGFVIAGRDSYALSGGIKSLDIDGDAHVFLDGRRINPDEYPDSILTFDGNGSWTTYSFAVSDTVDEYRGINSSDSIWGASAGGGVGSGQDSYAIFGEITRLALDNDARVELDRSERTITIRGRGPWTPYSFRVSGSVTPVRVNDHEDIHDDGANGFVGGSRDVYRYSGELRSLVLDGAAITTE</sequence>
<accession>M0MCM0</accession>
<dbReference type="InParanoid" id="M0MCM0"/>
<keyword evidence="3" id="KW-1185">Reference proteome</keyword>
<protein>
    <recommendedName>
        <fullName evidence="4">Right handed beta helix domain-containing protein</fullName>
    </recommendedName>
</protein>
<gene>
    <name evidence="2" type="ORF">C449_13932</name>
</gene>
<evidence type="ECO:0000313" key="2">
    <source>
        <dbReference type="EMBL" id="EMA43083.1"/>
    </source>
</evidence>
<comment type="caution">
    <text evidence="2">The sequence shown here is derived from an EMBL/GenBank/DDBJ whole genome shotgun (WGS) entry which is preliminary data.</text>
</comment>
<dbReference type="EMBL" id="AOMD01000030">
    <property type="protein sequence ID" value="EMA43083.1"/>
    <property type="molecule type" value="Genomic_DNA"/>
</dbReference>
<dbReference type="Proteomes" id="UP000011669">
    <property type="component" value="Unassembled WGS sequence"/>
</dbReference>
<name>M0MCM0_9EURY</name>
<proteinExistence type="predicted"/>
<reference evidence="2 3" key="1">
    <citation type="journal article" date="2014" name="PLoS Genet.">
        <title>Phylogenetically driven sequencing of extremely halophilic archaea reveals strategies for static and dynamic osmo-response.</title>
        <authorList>
            <person name="Becker E.A."/>
            <person name="Seitzer P.M."/>
            <person name="Tritt A."/>
            <person name="Larsen D."/>
            <person name="Krusor M."/>
            <person name="Yao A.I."/>
            <person name="Wu D."/>
            <person name="Madern D."/>
            <person name="Eisen J.A."/>
            <person name="Darling A.E."/>
            <person name="Facciotti M.T."/>
        </authorList>
    </citation>
    <scope>NUCLEOTIDE SEQUENCE [LARGE SCALE GENOMIC DNA]</scope>
    <source>
        <strain evidence="2 3">DSM 5350</strain>
    </source>
</reference>
<organism evidence="2 3">
    <name type="scientific">Halococcus saccharolyticus DSM 5350</name>
    <dbReference type="NCBI Taxonomy" id="1227455"/>
    <lineage>
        <taxon>Archaea</taxon>
        <taxon>Methanobacteriati</taxon>
        <taxon>Methanobacteriota</taxon>
        <taxon>Stenosarchaea group</taxon>
        <taxon>Halobacteria</taxon>
        <taxon>Halobacteriales</taxon>
        <taxon>Halococcaceae</taxon>
        <taxon>Halococcus</taxon>
    </lineage>
</organism>
<dbReference type="InterPro" id="IPR011050">
    <property type="entry name" value="Pectin_lyase_fold/virulence"/>
</dbReference>